<gene>
    <name evidence="1" type="ORF">JDW22_02635</name>
</gene>
<sequence>MPKRFCVFRLPWRNQLALGDEPSPLHCVLCFQAAFALPKGSLKRLRYGNGKSGYGGDTPCSVSGCINAWAA</sequence>
<comment type="caution">
    <text evidence="1">The sequence shown here is derived from an EMBL/GenBank/DDBJ whole genome shotgun (WGS) entry which is preliminary data.</text>
</comment>
<proteinExistence type="predicted"/>
<accession>A0ABS1BQN4</accession>
<protein>
    <submittedName>
        <fullName evidence="1">Uncharacterized protein</fullName>
    </submittedName>
</protein>
<dbReference type="RefSeq" id="WP_200521581.1">
    <property type="nucleotide sequence ID" value="NZ_JAEHNZ010000001.1"/>
</dbReference>
<keyword evidence="2" id="KW-1185">Reference proteome</keyword>
<organism evidence="1 2">
    <name type="scientific">Kingella bonacorsii</name>
    <dbReference type="NCBI Taxonomy" id="2796361"/>
    <lineage>
        <taxon>Bacteria</taxon>
        <taxon>Pseudomonadati</taxon>
        <taxon>Pseudomonadota</taxon>
        <taxon>Betaproteobacteria</taxon>
        <taxon>Neisseriales</taxon>
        <taxon>Neisseriaceae</taxon>
        <taxon>Kingella</taxon>
    </lineage>
</organism>
<name>A0ABS1BQN4_9NEIS</name>
<dbReference type="EMBL" id="JAEHNZ010000001">
    <property type="protein sequence ID" value="MBK0395512.1"/>
    <property type="molecule type" value="Genomic_DNA"/>
</dbReference>
<evidence type="ECO:0000313" key="1">
    <source>
        <dbReference type="EMBL" id="MBK0395512.1"/>
    </source>
</evidence>
<dbReference type="Proteomes" id="UP000614058">
    <property type="component" value="Unassembled WGS sequence"/>
</dbReference>
<evidence type="ECO:0000313" key="2">
    <source>
        <dbReference type="Proteomes" id="UP000614058"/>
    </source>
</evidence>
<reference evidence="1 2" key="1">
    <citation type="journal article" date="2021" name="Pathogens">
        <title>Isolation and Characterization of Kingella bonacorsii sp. nov., A Novel Kingella Species Detected in a Stable Periodontitis Subject.</title>
        <authorList>
            <person name="Antezack A."/>
            <person name="Boxberger M."/>
            <person name="Rolland C."/>
            <person name="Monnet-Corti V."/>
            <person name="La Scola B."/>
        </authorList>
    </citation>
    <scope>NUCLEOTIDE SEQUENCE [LARGE SCALE GENOMIC DNA]</scope>
    <source>
        <strain evidence="1 2">Marseille-Q4569</strain>
    </source>
</reference>